<dbReference type="Gene3D" id="2.60.40.1120">
    <property type="entry name" value="Carboxypeptidase-like, regulatory domain"/>
    <property type="match status" value="1"/>
</dbReference>
<name>A0A0L8VAL7_9BACT</name>
<dbReference type="OrthoDB" id="1433240at2"/>
<feature type="domain" description="DUF3823" evidence="1">
    <location>
        <begin position="30"/>
        <end position="122"/>
    </location>
</feature>
<dbReference type="PROSITE" id="PS51257">
    <property type="entry name" value="PROKAR_LIPOPROTEIN"/>
    <property type="match status" value="1"/>
</dbReference>
<dbReference type="Pfam" id="PF12866">
    <property type="entry name" value="DUF3823"/>
    <property type="match status" value="1"/>
</dbReference>
<accession>A0A0L8VAL7</accession>
<evidence type="ECO:0008006" key="5">
    <source>
        <dbReference type="Google" id="ProtNLM"/>
    </source>
</evidence>
<evidence type="ECO:0000313" key="4">
    <source>
        <dbReference type="Proteomes" id="UP000036958"/>
    </source>
</evidence>
<reference evidence="4" key="1">
    <citation type="submission" date="2015-07" db="EMBL/GenBank/DDBJ databases">
        <title>Genome sequencing of Sunxiuqinia dokdonensis strain SK.</title>
        <authorList>
            <person name="Ahn S."/>
            <person name="Kim B.-C."/>
        </authorList>
    </citation>
    <scope>NUCLEOTIDE SEQUENCE [LARGE SCALE GENOMIC DNA]</scope>
    <source>
        <strain evidence="4">SK</strain>
    </source>
</reference>
<dbReference type="InterPro" id="IPR024278">
    <property type="entry name" value="DUF3823_N"/>
</dbReference>
<sequence length="233" mass="25405">MTKIKLIILLGVVVGFLTSCEWDNYDAPGSMLQGNIVYNGEAINVSYNDVIFELWEPGWQLDIPIDVTVDQDGSYSALLFNGTYKLIIPSAQGPWRNNVNSTTGSDTVLVNLNGDMNLDIEVEPYYMIRNAQFSASGRDVTATFQAEKIITDAGARDIERVNLYIGKTQFVDFRGPVASAEIGGGDIANPSAISMTATVPSLTPTQNYVYARVGLKIAGIEDMVFSSVQKIDL</sequence>
<dbReference type="Proteomes" id="UP000036958">
    <property type="component" value="Unassembled WGS sequence"/>
</dbReference>
<dbReference type="Pfam" id="PF18003">
    <property type="entry name" value="DUF3823_C"/>
    <property type="match status" value="1"/>
</dbReference>
<dbReference type="EMBL" id="LGIA01000124">
    <property type="protein sequence ID" value="KOH45489.1"/>
    <property type="molecule type" value="Genomic_DNA"/>
</dbReference>
<dbReference type="RefSeq" id="WP_053181842.1">
    <property type="nucleotide sequence ID" value="NZ_LGIA01000124.1"/>
</dbReference>
<dbReference type="AlphaFoldDB" id="A0A0L8VAL7"/>
<protein>
    <recommendedName>
        <fullName evidence="5">DUF3823 domain-containing protein</fullName>
    </recommendedName>
</protein>
<organism evidence="3 4">
    <name type="scientific">Sunxiuqinia dokdonensis</name>
    <dbReference type="NCBI Taxonomy" id="1409788"/>
    <lineage>
        <taxon>Bacteria</taxon>
        <taxon>Pseudomonadati</taxon>
        <taxon>Bacteroidota</taxon>
        <taxon>Bacteroidia</taxon>
        <taxon>Marinilabiliales</taxon>
        <taxon>Prolixibacteraceae</taxon>
        <taxon>Sunxiuqinia</taxon>
    </lineage>
</organism>
<dbReference type="STRING" id="1409788.NC99_17040"/>
<gene>
    <name evidence="3" type="ORF">NC99_17040</name>
</gene>
<dbReference type="InterPro" id="IPR041186">
    <property type="entry name" value="DUF3823_C"/>
</dbReference>
<proteinExistence type="predicted"/>
<comment type="caution">
    <text evidence="3">The sequence shown here is derived from an EMBL/GenBank/DDBJ whole genome shotgun (WGS) entry which is preliminary data.</text>
</comment>
<dbReference type="Gene3D" id="2.60.40.2060">
    <property type="match status" value="1"/>
</dbReference>
<keyword evidence="4" id="KW-1185">Reference proteome</keyword>
<dbReference type="PATRIC" id="fig|1409788.3.peg.1765"/>
<feature type="domain" description="DUF3823" evidence="2">
    <location>
        <begin position="126"/>
        <end position="230"/>
    </location>
</feature>
<evidence type="ECO:0000259" key="1">
    <source>
        <dbReference type="Pfam" id="PF12866"/>
    </source>
</evidence>
<evidence type="ECO:0000259" key="2">
    <source>
        <dbReference type="Pfam" id="PF18003"/>
    </source>
</evidence>
<evidence type="ECO:0000313" key="3">
    <source>
        <dbReference type="EMBL" id="KOH45489.1"/>
    </source>
</evidence>